<evidence type="ECO:0000313" key="2">
    <source>
        <dbReference type="Proteomes" id="UP000265520"/>
    </source>
</evidence>
<feature type="non-terminal residue" evidence="1">
    <location>
        <position position="1"/>
    </location>
</feature>
<sequence>AHVTNNRGKKNLVLSAWGDESVLSEEHFNPYFDLSYYQSYSEQAQKNLKRVNEDVIDYDLIEDLICYIDESCGEGAILVFLPGVFEINHLHDKLAASYQFGGPSSDWIIPLHSSVASTEQKKVFLRPPGNIRKCFKPQKFTSSVGQQPEVDLLSPVSSAHSASEYPMILDHLDGLLEEYHVVIMSITVSVEALHAHEATV</sequence>
<keyword evidence="1" id="KW-0067">ATP-binding</keyword>
<reference evidence="1 2" key="1">
    <citation type="journal article" date="2018" name="Front. Plant Sci.">
        <title>Red Clover (Trifolium pratense) and Zigzag Clover (T. medium) - A Picture of Genomic Similarities and Differences.</title>
        <authorList>
            <person name="Dluhosova J."/>
            <person name="Istvanek J."/>
            <person name="Nedelnik J."/>
            <person name="Repkova J."/>
        </authorList>
    </citation>
    <scope>NUCLEOTIDE SEQUENCE [LARGE SCALE GENOMIC DNA]</scope>
    <source>
        <strain evidence="2">cv. 10/8</strain>
        <tissue evidence="1">Leaf</tissue>
    </source>
</reference>
<name>A0A392MGZ0_9FABA</name>
<dbReference type="GO" id="GO:0004386">
    <property type="term" value="F:helicase activity"/>
    <property type="evidence" value="ECO:0007669"/>
    <property type="project" value="UniProtKB-KW"/>
</dbReference>
<keyword evidence="2" id="KW-1185">Reference proteome</keyword>
<organism evidence="1 2">
    <name type="scientific">Trifolium medium</name>
    <dbReference type="NCBI Taxonomy" id="97028"/>
    <lineage>
        <taxon>Eukaryota</taxon>
        <taxon>Viridiplantae</taxon>
        <taxon>Streptophyta</taxon>
        <taxon>Embryophyta</taxon>
        <taxon>Tracheophyta</taxon>
        <taxon>Spermatophyta</taxon>
        <taxon>Magnoliopsida</taxon>
        <taxon>eudicotyledons</taxon>
        <taxon>Gunneridae</taxon>
        <taxon>Pentapetalae</taxon>
        <taxon>rosids</taxon>
        <taxon>fabids</taxon>
        <taxon>Fabales</taxon>
        <taxon>Fabaceae</taxon>
        <taxon>Papilionoideae</taxon>
        <taxon>50 kb inversion clade</taxon>
        <taxon>NPAAA clade</taxon>
        <taxon>Hologalegina</taxon>
        <taxon>IRL clade</taxon>
        <taxon>Trifolieae</taxon>
        <taxon>Trifolium</taxon>
    </lineage>
</organism>
<evidence type="ECO:0000313" key="1">
    <source>
        <dbReference type="EMBL" id="MCH86365.1"/>
    </source>
</evidence>
<dbReference type="EMBL" id="LXQA010010197">
    <property type="protein sequence ID" value="MCH86365.1"/>
    <property type="molecule type" value="Genomic_DNA"/>
</dbReference>
<keyword evidence="1" id="KW-0347">Helicase</keyword>
<keyword evidence="1" id="KW-0547">Nucleotide-binding</keyword>
<protein>
    <submittedName>
        <fullName evidence="1">ATP-dependent RNA helicase DHX29-like</fullName>
    </submittedName>
</protein>
<dbReference type="InterPro" id="IPR027417">
    <property type="entry name" value="P-loop_NTPase"/>
</dbReference>
<keyword evidence="1" id="KW-0378">Hydrolase</keyword>
<gene>
    <name evidence="1" type="ORF">A2U01_0007222</name>
</gene>
<proteinExistence type="predicted"/>
<accession>A0A392MGZ0</accession>
<dbReference type="Proteomes" id="UP000265520">
    <property type="component" value="Unassembled WGS sequence"/>
</dbReference>
<comment type="caution">
    <text evidence="1">The sequence shown here is derived from an EMBL/GenBank/DDBJ whole genome shotgun (WGS) entry which is preliminary data.</text>
</comment>
<dbReference type="Gene3D" id="3.40.50.300">
    <property type="entry name" value="P-loop containing nucleotide triphosphate hydrolases"/>
    <property type="match status" value="1"/>
</dbReference>
<dbReference type="AlphaFoldDB" id="A0A392MGZ0"/>